<sequence>MGNLSLTTKGKTDLGSQAHTAGYPLSSVPRLLLMYLLFSIPLTSSLIGMLVVLGLSQTPVSFLSGGSVWIASVSSERRRCWFCGAYLTNLRHLTQISVGSLSFCYIRGVERMGRGLINFDHHSSVAACFSSRVIGVFALSWRQLRCREDTCWCESFRHEATARWGLAVQAEESAFRVMEVIPLATSRFGRPWRRVAAVMEVPCSTLGVLVRVVVARGKTFSVILVLVVYGRTDALLLPSSYLASLPDVCSATGSSLDVRNLSSLGAPRRRLVTVVKFLLGLRAGSGSCAAAISFLTSCFSVLGMEISVSLGLDRVGVDEVCIAGIGSIFSLESSWW</sequence>
<evidence type="ECO:0000313" key="2">
    <source>
        <dbReference type="EMBL" id="KAF3526650.1"/>
    </source>
</evidence>
<name>A0A8S9Q470_BRACR</name>
<organism evidence="2 3">
    <name type="scientific">Brassica cretica</name>
    <name type="common">Mustard</name>
    <dbReference type="NCBI Taxonomy" id="69181"/>
    <lineage>
        <taxon>Eukaryota</taxon>
        <taxon>Viridiplantae</taxon>
        <taxon>Streptophyta</taxon>
        <taxon>Embryophyta</taxon>
        <taxon>Tracheophyta</taxon>
        <taxon>Spermatophyta</taxon>
        <taxon>Magnoliopsida</taxon>
        <taxon>eudicotyledons</taxon>
        <taxon>Gunneridae</taxon>
        <taxon>Pentapetalae</taxon>
        <taxon>rosids</taxon>
        <taxon>malvids</taxon>
        <taxon>Brassicales</taxon>
        <taxon>Brassicaceae</taxon>
        <taxon>Brassiceae</taxon>
        <taxon>Brassica</taxon>
    </lineage>
</organism>
<proteinExistence type="predicted"/>
<feature type="transmembrane region" description="Helical" evidence="1">
    <location>
        <begin position="32"/>
        <end position="55"/>
    </location>
</feature>
<evidence type="ECO:0000256" key="1">
    <source>
        <dbReference type="SAM" id="Phobius"/>
    </source>
</evidence>
<keyword evidence="1" id="KW-0472">Membrane</keyword>
<keyword evidence="1" id="KW-1133">Transmembrane helix</keyword>
<keyword evidence="1" id="KW-0812">Transmembrane</keyword>
<reference evidence="2" key="1">
    <citation type="submission" date="2019-12" db="EMBL/GenBank/DDBJ databases">
        <title>Genome sequencing and annotation of Brassica cretica.</title>
        <authorList>
            <person name="Studholme D.J."/>
            <person name="Sarris P."/>
        </authorList>
    </citation>
    <scope>NUCLEOTIDE SEQUENCE</scope>
    <source>
        <strain evidence="2">PFS-109/04</strain>
        <tissue evidence="2">Leaf</tissue>
    </source>
</reference>
<gene>
    <name evidence="2" type="ORF">F2Q69_00048289</name>
</gene>
<dbReference type="EMBL" id="QGKX02001347">
    <property type="protein sequence ID" value="KAF3526650.1"/>
    <property type="molecule type" value="Genomic_DNA"/>
</dbReference>
<dbReference type="AlphaFoldDB" id="A0A8S9Q470"/>
<evidence type="ECO:0000313" key="3">
    <source>
        <dbReference type="Proteomes" id="UP000712600"/>
    </source>
</evidence>
<protein>
    <submittedName>
        <fullName evidence="2">Uncharacterized protein</fullName>
    </submittedName>
</protein>
<comment type="caution">
    <text evidence="2">The sequence shown here is derived from an EMBL/GenBank/DDBJ whole genome shotgun (WGS) entry which is preliminary data.</text>
</comment>
<accession>A0A8S9Q470</accession>
<dbReference type="Proteomes" id="UP000712600">
    <property type="component" value="Unassembled WGS sequence"/>
</dbReference>